<evidence type="ECO:0000313" key="1">
    <source>
        <dbReference type="EMBL" id="PVH63235.1"/>
    </source>
</evidence>
<sequence length="107" mass="11161">MASLSTTGISKGTPSSFLIFLIHVLTPSSPSLIVLSSASRPTTENKFTLLSCNRTLCAVLSNPAAVPLGKDRLMMANLVHHGRPAAVVAWQGLVDILHLANPGGSKS</sequence>
<dbReference type="Proteomes" id="UP000243499">
    <property type="component" value="Chromosome 3"/>
</dbReference>
<reference evidence="1" key="1">
    <citation type="submission" date="2018-04" db="EMBL/GenBank/DDBJ databases">
        <title>WGS assembly of Panicum hallii.</title>
        <authorList>
            <person name="Lovell J."/>
            <person name="Jenkins J."/>
            <person name="Lowry D."/>
            <person name="Mamidi S."/>
            <person name="Sreedasyam A."/>
            <person name="Weng X."/>
            <person name="Barry K."/>
            <person name="Bonette J."/>
            <person name="Campitelli B."/>
            <person name="Daum C."/>
            <person name="Gordon S."/>
            <person name="Gould B."/>
            <person name="Lipzen A."/>
            <person name="Macqueen A."/>
            <person name="Palacio-Mejia J."/>
            <person name="Plott C."/>
            <person name="Shakirov E."/>
            <person name="Shu S."/>
            <person name="Yoshinaga Y."/>
            <person name="Zane M."/>
            <person name="Rokhsar D."/>
            <person name="Grimwood J."/>
            <person name="Schmutz J."/>
            <person name="Juenger T."/>
        </authorList>
    </citation>
    <scope>NUCLEOTIDE SEQUENCE [LARGE SCALE GENOMIC DNA]</scope>
    <source>
        <strain evidence="1">FIL2</strain>
    </source>
</reference>
<dbReference type="EMBL" id="CM008048">
    <property type="protein sequence ID" value="PVH63235.1"/>
    <property type="molecule type" value="Genomic_DNA"/>
</dbReference>
<accession>A0A2T8KM28</accession>
<proteinExistence type="predicted"/>
<dbReference type="Gramene" id="PVH63235">
    <property type="protein sequence ID" value="PVH63235"/>
    <property type="gene ID" value="PAHAL_3G502500"/>
</dbReference>
<gene>
    <name evidence="1" type="ORF">PAHAL_3G502500</name>
</gene>
<dbReference type="AlphaFoldDB" id="A0A2T8KM28"/>
<organism evidence="1">
    <name type="scientific">Panicum hallii</name>
    <dbReference type="NCBI Taxonomy" id="206008"/>
    <lineage>
        <taxon>Eukaryota</taxon>
        <taxon>Viridiplantae</taxon>
        <taxon>Streptophyta</taxon>
        <taxon>Embryophyta</taxon>
        <taxon>Tracheophyta</taxon>
        <taxon>Spermatophyta</taxon>
        <taxon>Magnoliopsida</taxon>
        <taxon>Liliopsida</taxon>
        <taxon>Poales</taxon>
        <taxon>Poaceae</taxon>
        <taxon>PACMAD clade</taxon>
        <taxon>Panicoideae</taxon>
        <taxon>Panicodae</taxon>
        <taxon>Paniceae</taxon>
        <taxon>Panicinae</taxon>
        <taxon>Panicum</taxon>
        <taxon>Panicum sect. Panicum</taxon>
    </lineage>
</organism>
<protein>
    <submittedName>
        <fullName evidence="1">Uncharacterized protein</fullName>
    </submittedName>
</protein>
<name>A0A2T8KM28_9POAL</name>